<dbReference type="RefSeq" id="XP_024743540.1">
    <property type="nucleotide sequence ID" value="XM_024879082.1"/>
</dbReference>
<dbReference type="AlphaFoldDB" id="A0A2J6TUE6"/>
<evidence type="ECO:0000313" key="4">
    <source>
        <dbReference type="Proteomes" id="UP000235371"/>
    </source>
</evidence>
<feature type="signal peptide" evidence="2">
    <location>
        <begin position="1"/>
        <end position="21"/>
    </location>
</feature>
<feature type="transmembrane region" description="Helical" evidence="1">
    <location>
        <begin position="476"/>
        <end position="496"/>
    </location>
</feature>
<evidence type="ECO:0000313" key="3">
    <source>
        <dbReference type="EMBL" id="PMD66636.1"/>
    </source>
</evidence>
<dbReference type="STRING" id="1095630.A0A2J6TUE6"/>
<proteinExistence type="predicted"/>
<dbReference type="OrthoDB" id="7464126at2759"/>
<keyword evidence="1" id="KW-0812">Transmembrane</keyword>
<keyword evidence="1" id="KW-1133">Transmembrane helix</keyword>
<feature type="chain" id="PRO_5014453589" evidence="2">
    <location>
        <begin position="22"/>
        <end position="748"/>
    </location>
</feature>
<reference evidence="3 4" key="1">
    <citation type="submission" date="2016-04" db="EMBL/GenBank/DDBJ databases">
        <title>A degradative enzymes factory behind the ericoid mycorrhizal symbiosis.</title>
        <authorList>
            <consortium name="DOE Joint Genome Institute"/>
            <person name="Martino E."/>
            <person name="Morin E."/>
            <person name="Grelet G."/>
            <person name="Kuo A."/>
            <person name="Kohler A."/>
            <person name="Daghino S."/>
            <person name="Barry K."/>
            <person name="Choi C."/>
            <person name="Cichocki N."/>
            <person name="Clum A."/>
            <person name="Copeland A."/>
            <person name="Hainaut M."/>
            <person name="Haridas S."/>
            <person name="Labutti K."/>
            <person name="Lindquist E."/>
            <person name="Lipzen A."/>
            <person name="Khouja H.-R."/>
            <person name="Murat C."/>
            <person name="Ohm R."/>
            <person name="Olson A."/>
            <person name="Spatafora J."/>
            <person name="Veneault-Fourrey C."/>
            <person name="Henrissat B."/>
            <person name="Grigoriev I."/>
            <person name="Martin F."/>
            <person name="Perotto S."/>
        </authorList>
    </citation>
    <scope>NUCLEOTIDE SEQUENCE [LARGE SCALE GENOMIC DNA]</scope>
    <source>
        <strain evidence="3 4">E</strain>
    </source>
</reference>
<feature type="transmembrane region" description="Helical" evidence="1">
    <location>
        <begin position="364"/>
        <end position="386"/>
    </location>
</feature>
<keyword evidence="2" id="KW-0732">Signal</keyword>
<gene>
    <name evidence="3" type="ORF">K444DRAFT_606954</name>
</gene>
<dbReference type="InParanoid" id="A0A2J6TUE6"/>
<keyword evidence="4" id="KW-1185">Reference proteome</keyword>
<name>A0A2J6TUE6_9HELO</name>
<dbReference type="EMBL" id="KZ613743">
    <property type="protein sequence ID" value="PMD66636.1"/>
    <property type="molecule type" value="Genomic_DNA"/>
</dbReference>
<accession>A0A2J6TUE6</accession>
<evidence type="ECO:0000256" key="2">
    <source>
        <dbReference type="SAM" id="SignalP"/>
    </source>
</evidence>
<dbReference type="GeneID" id="36587159"/>
<evidence type="ECO:0000256" key="1">
    <source>
        <dbReference type="SAM" id="Phobius"/>
    </source>
</evidence>
<dbReference type="Proteomes" id="UP000235371">
    <property type="component" value="Unassembled WGS sequence"/>
</dbReference>
<sequence>MPPNLLHFLLPLTPYPLLACAAPLNPILQPRIPITTSPLDPSTDEWSSTLSSISPLILLIGERTTKQVLRNIRSPSQAFSLASAPLGLLSIVTCLIRFCGVKELRSWIGYELEARNVVGLEVCRVNCGGVSAHLSGGWVVRTAGGEPVTRLVGVAILEGRERGVERSALERVRACEAFEGERCRRGVPDGVVGVEWVMHITSKEVGRETVEAVLKTVAEAVGVSDEAFEFRQALKAAFLYEVEKEEMAAVTNFSSPIEDTIQALHQRSEWTLVPKGNPKKGSQRDSVEISVLEVAPTISKEDEKIAAPFWNFTFMSTFDAVSEFTTSTPVSSRSSITIGLLSLVGILTIHVVELWSLSWTISTGWILVMIGYIGIVFSVTCAAILIHRSCVCIKLDTGKPQTPTRWNEGMVVSVKNTDSMDTTGSNFVSSSSHHQNLEAVWIKPSTQHERIVASGVAVILVLAFISHYLGLRAMKWWASVGELGICLLASFARSVSNNRQSRFKVMEGVKVDKRCMSTGVIRTQTSRLVTNQPRETSRILDTRAYSPRSYSQPPTTGERVAFQTAKLMLKDSQLRGHLKKLTGMSLNISHSGQSPTQRAILASFSGGILLSEGIGFPNAYLCIAFQASPSDLASPTALLARAIMRQPEWVLTHSEFGKGIPLGNVYIFSIQSMMDWWTLSEDRNDMGDIQKNLHWPMFLVNVAFFLEVLEMDDVEMIGKVEEASGEDESERKTAEGVVEFLNTAFEAI</sequence>
<protein>
    <submittedName>
        <fullName evidence="3">Uncharacterized protein</fullName>
    </submittedName>
</protein>
<organism evidence="3 4">
    <name type="scientific">Hyaloscypha bicolor E</name>
    <dbReference type="NCBI Taxonomy" id="1095630"/>
    <lineage>
        <taxon>Eukaryota</taxon>
        <taxon>Fungi</taxon>
        <taxon>Dikarya</taxon>
        <taxon>Ascomycota</taxon>
        <taxon>Pezizomycotina</taxon>
        <taxon>Leotiomycetes</taxon>
        <taxon>Helotiales</taxon>
        <taxon>Hyaloscyphaceae</taxon>
        <taxon>Hyaloscypha</taxon>
        <taxon>Hyaloscypha bicolor</taxon>
    </lineage>
</organism>
<feature type="transmembrane region" description="Helical" evidence="1">
    <location>
        <begin position="336"/>
        <end position="358"/>
    </location>
</feature>
<keyword evidence="1" id="KW-0472">Membrane</keyword>
<feature type="transmembrane region" description="Helical" evidence="1">
    <location>
        <begin position="451"/>
        <end position="470"/>
    </location>
</feature>